<feature type="transmembrane region" description="Helical" evidence="7">
    <location>
        <begin position="528"/>
        <end position="547"/>
    </location>
</feature>
<evidence type="ECO:0000256" key="3">
    <source>
        <dbReference type="ARBA" id="ARBA00022692"/>
    </source>
</evidence>
<dbReference type="PANTHER" id="PTHR43652:SF2">
    <property type="entry name" value="BASIC AMINO ACID ANTIPORTER YFCC-RELATED"/>
    <property type="match status" value="1"/>
</dbReference>
<feature type="transmembrane region" description="Helical" evidence="7">
    <location>
        <begin position="420"/>
        <end position="437"/>
    </location>
</feature>
<evidence type="ECO:0000256" key="4">
    <source>
        <dbReference type="ARBA" id="ARBA00022737"/>
    </source>
</evidence>
<dbReference type="SUPFAM" id="SSF116726">
    <property type="entry name" value="TrkA C-terminal domain-like"/>
    <property type="match status" value="2"/>
</dbReference>
<dbReference type="InterPro" id="IPR031312">
    <property type="entry name" value="Na/sul_symport_CS"/>
</dbReference>
<protein>
    <submittedName>
        <fullName evidence="9">SLC13 family permease</fullName>
    </submittedName>
</protein>
<dbReference type="GO" id="GO:0006813">
    <property type="term" value="P:potassium ion transport"/>
    <property type="evidence" value="ECO:0007669"/>
    <property type="project" value="InterPro"/>
</dbReference>
<dbReference type="PROSITE" id="PS01271">
    <property type="entry name" value="NA_SULFATE"/>
    <property type="match status" value="1"/>
</dbReference>
<evidence type="ECO:0000256" key="7">
    <source>
        <dbReference type="SAM" id="Phobius"/>
    </source>
</evidence>
<comment type="subcellular location">
    <subcellularLocation>
        <location evidence="1">Membrane</location>
        <topology evidence="1">Multi-pass membrane protein</topology>
    </subcellularLocation>
</comment>
<feature type="transmembrane region" description="Helical" evidence="7">
    <location>
        <begin position="501"/>
        <end position="522"/>
    </location>
</feature>
<sequence length="588" mass="60118">MLTALTWQAWLTLAVVLGLVVALVRDVARPELLLFASLAPLLALGVLSPEDAFAGFSNSAPLAVGALFIVAAGVQATGALAFTDRLLFRRGAGLAATTTQMMVTTAALSAFLNNTPLVAMLMPRVQAWCERAGVSPSKMMIPLSYAAIVGGMTTLIGTSTNLLVSGLMEDAGLPGLGLFGLTAVGAPAALAVIAYFGLIGHRWLPDRGLDGDDAMVPADCLFEVRVPAGSPLAGATVEDAELRSLGDAFLVHISSGDQTVPASPEAVLREGDVLLFTGDLAAMDRLLARLGVERAVDAVEPSGLPVYEAVVAAGSPLAGATLREARFREEYGGVVLGVRRREAALDGPLGRTPLQEGDLLLVEAPEAFAERWGRDRGTFYVVAPVRAARTVARPAQAAASLAILVGVIGVSAIFDVSIVTTAFLGAVATIATGCLSWTEARRSVDLPVLLVIVAALGLGKAIEQTGLAAALASGVAGPASALGPIAVIAAAYLVTSLLTEVITNNAAAALMVGVGLEASAATGAPPEAFAVAVAIAASASFLTPVGYQTNMMVMAAGRYRFSDYLQSGAAVNVIVAVTALAMIWIVWL</sequence>
<feature type="domain" description="RCK C-terminal" evidence="8">
    <location>
        <begin position="294"/>
        <end position="378"/>
    </location>
</feature>
<dbReference type="GO" id="GO:0008324">
    <property type="term" value="F:monoatomic cation transmembrane transporter activity"/>
    <property type="evidence" value="ECO:0007669"/>
    <property type="project" value="InterPro"/>
</dbReference>
<feature type="domain" description="RCK C-terminal" evidence="8">
    <location>
        <begin position="209"/>
        <end position="292"/>
    </location>
</feature>
<accession>A0A259U144</accession>
<dbReference type="InterPro" id="IPR036721">
    <property type="entry name" value="RCK_C_sf"/>
</dbReference>
<keyword evidence="10" id="KW-1185">Reference proteome</keyword>
<keyword evidence="4" id="KW-0677">Repeat</keyword>
<proteinExistence type="predicted"/>
<name>A0A259U144_9BACT</name>
<dbReference type="InParanoid" id="A0A259U144"/>
<evidence type="ECO:0000256" key="1">
    <source>
        <dbReference type="ARBA" id="ARBA00004141"/>
    </source>
</evidence>
<dbReference type="GO" id="GO:0005886">
    <property type="term" value="C:plasma membrane"/>
    <property type="evidence" value="ECO:0007669"/>
    <property type="project" value="TreeGrafter"/>
</dbReference>
<feature type="transmembrane region" description="Helical" evidence="7">
    <location>
        <begin position="60"/>
        <end position="82"/>
    </location>
</feature>
<feature type="transmembrane region" description="Helical" evidence="7">
    <location>
        <begin position="395"/>
        <end position="414"/>
    </location>
</feature>
<dbReference type="PANTHER" id="PTHR43652">
    <property type="entry name" value="BASIC AMINO ACID ANTIPORTER YFCC-RELATED"/>
    <property type="match status" value="1"/>
</dbReference>
<dbReference type="OrthoDB" id="9765532at2"/>
<dbReference type="AlphaFoldDB" id="A0A259U144"/>
<evidence type="ECO:0000313" key="10">
    <source>
        <dbReference type="Proteomes" id="UP000216446"/>
    </source>
</evidence>
<organism evidence="9 10">
    <name type="scientific">Rubricoccus marinus</name>
    <dbReference type="NCBI Taxonomy" id="716817"/>
    <lineage>
        <taxon>Bacteria</taxon>
        <taxon>Pseudomonadati</taxon>
        <taxon>Rhodothermota</taxon>
        <taxon>Rhodothermia</taxon>
        <taxon>Rhodothermales</taxon>
        <taxon>Rubricoccaceae</taxon>
        <taxon>Rubricoccus</taxon>
    </lineage>
</organism>
<evidence type="ECO:0000256" key="6">
    <source>
        <dbReference type="ARBA" id="ARBA00023136"/>
    </source>
</evidence>
<dbReference type="InterPro" id="IPR004680">
    <property type="entry name" value="Cit_transptr-like_dom"/>
</dbReference>
<keyword evidence="5 7" id="KW-1133">Transmembrane helix</keyword>
<feature type="transmembrane region" description="Helical" evidence="7">
    <location>
        <begin position="32"/>
        <end position="48"/>
    </location>
</feature>
<dbReference type="Proteomes" id="UP000216446">
    <property type="component" value="Unassembled WGS sequence"/>
</dbReference>
<dbReference type="PROSITE" id="PS51202">
    <property type="entry name" value="RCK_C"/>
    <property type="match status" value="2"/>
</dbReference>
<comment type="caution">
    <text evidence="9">The sequence shown here is derived from an EMBL/GenBank/DDBJ whole genome shotgun (WGS) entry which is preliminary data.</text>
</comment>
<dbReference type="EMBL" id="MQWB01000001">
    <property type="protein sequence ID" value="OZC03544.1"/>
    <property type="molecule type" value="Genomic_DNA"/>
</dbReference>
<evidence type="ECO:0000259" key="8">
    <source>
        <dbReference type="PROSITE" id="PS51202"/>
    </source>
</evidence>
<keyword evidence="6 7" id="KW-0472">Membrane</keyword>
<feature type="transmembrane region" description="Helical" evidence="7">
    <location>
        <begin position="143"/>
        <end position="164"/>
    </location>
</feature>
<keyword evidence="3 7" id="KW-0812">Transmembrane</keyword>
<keyword evidence="2" id="KW-0813">Transport</keyword>
<evidence type="ECO:0000313" key="9">
    <source>
        <dbReference type="EMBL" id="OZC03544.1"/>
    </source>
</evidence>
<reference evidence="9 10" key="1">
    <citation type="submission" date="2016-11" db="EMBL/GenBank/DDBJ databases">
        <title>Study of marine rhodopsin-containing bacteria.</title>
        <authorList>
            <person name="Yoshizawa S."/>
            <person name="Kumagai Y."/>
            <person name="Kogure K."/>
        </authorList>
    </citation>
    <scope>NUCLEOTIDE SEQUENCE [LARGE SCALE GENOMIC DNA]</scope>
    <source>
        <strain evidence="9 10">SG-29</strain>
    </source>
</reference>
<dbReference type="FunCoup" id="A0A259U144">
    <property type="interactions" value="66"/>
</dbReference>
<evidence type="ECO:0000256" key="5">
    <source>
        <dbReference type="ARBA" id="ARBA00022989"/>
    </source>
</evidence>
<dbReference type="Gene3D" id="3.30.70.1450">
    <property type="entry name" value="Regulator of K+ conductance, C-terminal domain"/>
    <property type="match status" value="2"/>
</dbReference>
<feature type="transmembrane region" description="Helical" evidence="7">
    <location>
        <begin position="568"/>
        <end position="587"/>
    </location>
</feature>
<gene>
    <name evidence="9" type="ORF">BSZ36_11465</name>
</gene>
<dbReference type="Pfam" id="PF03600">
    <property type="entry name" value="CitMHS"/>
    <property type="match status" value="1"/>
</dbReference>
<dbReference type="RefSeq" id="WP_094549023.1">
    <property type="nucleotide sequence ID" value="NZ_MQWB01000001.1"/>
</dbReference>
<feature type="transmembrane region" description="Helical" evidence="7">
    <location>
        <begin position="468"/>
        <end position="494"/>
    </location>
</feature>
<evidence type="ECO:0000256" key="2">
    <source>
        <dbReference type="ARBA" id="ARBA00022448"/>
    </source>
</evidence>
<dbReference type="InterPro" id="IPR051679">
    <property type="entry name" value="DASS-Related_Transporters"/>
</dbReference>
<dbReference type="InterPro" id="IPR006037">
    <property type="entry name" value="RCK_C"/>
</dbReference>
<feature type="transmembrane region" description="Helical" evidence="7">
    <location>
        <begin position="444"/>
        <end position="462"/>
    </location>
</feature>
<feature type="transmembrane region" description="Helical" evidence="7">
    <location>
        <begin position="176"/>
        <end position="198"/>
    </location>
</feature>
<dbReference type="Pfam" id="PF02080">
    <property type="entry name" value="TrkA_C"/>
    <property type="match status" value="2"/>
</dbReference>